<comment type="caution">
    <text evidence="8">The sequence shown here is derived from an EMBL/GenBank/DDBJ whole genome shotgun (WGS) entry which is preliminary data.</text>
</comment>
<dbReference type="Proteomes" id="UP001501598">
    <property type="component" value="Unassembled WGS sequence"/>
</dbReference>
<name>A0ABP8S0B0_9PSEU</name>
<dbReference type="Pfam" id="PF00355">
    <property type="entry name" value="Rieske"/>
    <property type="match status" value="1"/>
</dbReference>
<dbReference type="InterPro" id="IPR036922">
    <property type="entry name" value="Rieske_2Fe-2S_sf"/>
</dbReference>
<dbReference type="RefSeq" id="WP_345425025.1">
    <property type="nucleotide sequence ID" value="NZ_BAABGT010000093.1"/>
</dbReference>
<dbReference type="PANTHER" id="PTHR21496:SF0">
    <property type="entry name" value="RIESKE DOMAIN-CONTAINING PROTEIN"/>
    <property type="match status" value="1"/>
</dbReference>
<keyword evidence="4" id="KW-0411">Iron-sulfur</keyword>
<keyword evidence="3" id="KW-0408">Iron</keyword>
<dbReference type="SUPFAM" id="SSF50022">
    <property type="entry name" value="ISP domain"/>
    <property type="match status" value="1"/>
</dbReference>
<protein>
    <recommendedName>
        <fullName evidence="7">Rieske domain-containing protein</fullName>
    </recommendedName>
</protein>
<dbReference type="PROSITE" id="PS51296">
    <property type="entry name" value="RIESKE"/>
    <property type="match status" value="1"/>
</dbReference>
<evidence type="ECO:0000259" key="7">
    <source>
        <dbReference type="PROSITE" id="PS51296"/>
    </source>
</evidence>
<accession>A0ABP8S0B0</accession>
<proteinExistence type="inferred from homology"/>
<keyword evidence="9" id="KW-1185">Reference proteome</keyword>
<evidence type="ECO:0000256" key="6">
    <source>
        <dbReference type="ARBA" id="ARBA00038001"/>
    </source>
</evidence>
<keyword evidence="2" id="KW-0479">Metal-binding</keyword>
<reference evidence="9" key="1">
    <citation type="journal article" date="2019" name="Int. J. Syst. Evol. Microbiol.">
        <title>The Global Catalogue of Microorganisms (GCM) 10K type strain sequencing project: providing services to taxonomists for standard genome sequencing and annotation.</title>
        <authorList>
            <consortium name="The Broad Institute Genomics Platform"/>
            <consortium name="The Broad Institute Genome Sequencing Center for Infectious Disease"/>
            <person name="Wu L."/>
            <person name="Ma J."/>
        </authorList>
    </citation>
    <scope>NUCLEOTIDE SEQUENCE [LARGE SCALE GENOMIC DNA]</scope>
    <source>
        <strain evidence="9">JCM 17906</strain>
    </source>
</reference>
<dbReference type="Gene3D" id="2.102.10.10">
    <property type="entry name" value="Rieske [2Fe-2S] iron-sulphur domain"/>
    <property type="match status" value="1"/>
</dbReference>
<evidence type="ECO:0000256" key="3">
    <source>
        <dbReference type="ARBA" id="ARBA00023004"/>
    </source>
</evidence>
<keyword evidence="1" id="KW-0001">2Fe-2S</keyword>
<evidence type="ECO:0000256" key="5">
    <source>
        <dbReference type="ARBA" id="ARBA00034078"/>
    </source>
</evidence>
<feature type="domain" description="Rieske" evidence="7">
    <location>
        <begin position="10"/>
        <end position="105"/>
    </location>
</feature>
<evidence type="ECO:0000256" key="1">
    <source>
        <dbReference type="ARBA" id="ARBA00022714"/>
    </source>
</evidence>
<sequence>MSEEGSPQFHEVCAADEIWAGEMKEFTVAGTPVVLLRIDDESVRAVQHICPHQDHPLREGDFDGCTLICGAHLWEFDVSTGRSINPDDAKLAMYPVEERDGSIYVAIDGIKTFHSHA</sequence>
<evidence type="ECO:0000313" key="8">
    <source>
        <dbReference type="EMBL" id="GAA4555581.1"/>
    </source>
</evidence>
<dbReference type="PANTHER" id="PTHR21496">
    <property type="entry name" value="FERREDOXIN-RELATED"/>
    <property type="match status" value="1"/>
</dbReference>
<dbReference type="InterPro" id="IPR017941">
    <property type="entry name" value="Rieske_2Fe-2S"/>
</dbReference>
<evidence type="ECO:0000256" key="4">
    <source>
        <dbReference type="ARBA" id="ARBA00023014"/>
    </source>
</evidence>
<gene>
    <name evidence="8" type="ORF">GCM10023175_56070</name>
</gene>
<evidence type="ECO:0000313" key="9">
    <source>
        <dbReference type="Proteomes" id="UP001501598"/>
    </source>
</evidence>
<evidence type="ECO:0000256" key="2">
    <source>
        <dbReference type="ARBA" id="ARBA00022723"/>
    </source>
</evidence>
<organism evidence="8 9">
    <name type="scientific">Pseudonocardia xishanensis</name>
    <dbReference type="NCBI Taxonomy" id="630995"/>
    <lineage>
        <taxon>Bacteria</taxon>
        <taxon>Bacillati</taxon>
        <taxon>Actinomycetota</taxon>
        <taxon>Actinomycetes</taxon>
        <taxon>Pseudonocardiales</taxon>
        <taxon>Pseudonocardiaceae</taxon>
        <taxon>Pseudonocardia</taxon>
    </lineage>
</organism>
<dbReference type="EMBL" id="BAABGT010000093">
    <property type="protein sequence ID" value="GAA4555581.1"/>
    <property type="molecule type" value="Genomic_DNA"/>
</dbReference>
<comment type="cofactor">
    <cofactor evidence="5">
        <name>[2Fe-2S] cluster</name>
        <dbReference type="ChEBI" id="CHEBI:190135"/>
    </cofactor>
</comment>
<comment type="similarity">
    <text evidence="6">Belongs to the bacterial ring-hydroxylating dioxygenase ferredoxin component family.</text>
</comment>